<accession>G2MBN8</accession>
<evidence type="ECO:0000256" key="1">
    <source>
        <dbReference type="SAM" id="MobiDB-lite"/>
    </source>
</evidence>
<dbReference type="HOGENOM" id="CLU_3136457_0_0_7"/>
<evidence type="ECO:0000313" key="2">
    <source>
        <dbReference type="EMBL" id="AEN16603.1"/>
    </source>
</evidence>
<gene>
    <name evidence="2" type="ORF">HPSNT_02170</name>
</gene>
<reference evidence="2 3" key="1">
    <citation type="submission" date="2011-08" db="EMBL/GenBank/DDBJ databases">
        <authorList>
            <person name="Kersulyte D."/>
            <person name="Choudhury A."/>
            <person name="Mukhopadhyay A.K."/>
            <person name="Nair G.B."/>
            <person name="Berg D.E."/>
        </authorList>
    </citation>
    <scope>NUCLEOTIDE SEQUENCE [LARGE SCALE GENOMIC DNA]</scope>
    <source>
        <strain evidence="3">SNT49</strain>
    </source>
</reference>
<dbReference type="AlphaFoldDB" id="G2MBN8"/>
<protein>
    <submittedName>
        <fullName evidence="2">Uncharacterized protein</fullName>
    </submittedName>
</protein>
<feature type="region of interest" description="Disordered" evidence="1">
    <location>
        <begin position="1"/>
        <end position="21"/>
    </location>
</feature>
<dbReference type="EMBL" id="CP002983">
    <property type="protein sequence ID" value="AEN16603.1"/>
    <property type="molecule type" value="Genomic_DNA"/>
</dbReference>
<feature type="compositionally biased region" description="Basic and acidic residues" evidence="1">
    <location>
        <begin position="1"/>
        <end position="10"/>
    </location>
</feature>
<name>G2MBN8_HELPX</name>
<dbReference type="Proteomes" id="UP000008534">
    <property type="component" value="Chromosome"/>
</dbReference>
<proteinExistence type="predicted"/>
<sequence length="49" mass="5610">MKNNRQDKGKGGGGDPSILSGANQTIRNGWFCNYTIKWWFLANDFKNYP</sequence>
<dbReference type="KEGG" id="hen:HPSNT_02170"/>
<evidence type="ECO:0000313" key="3">
    <source>
        <dbReference type="Proteomes" id="UP000008534"/>
    </source>
</evidence>
<organism evidence="2 3">
    <name type="scientific">Helicobacter pylori SNT49</name>
    <dbReference type="NCBI Taxonomy" id="1055530"/>
    <lineage>
        <taxon>Bacteria</taxon>
        <taxon>Pseudomonadati</taxon>
        <taxon>Campylobacterota</taxon>
        <taxon>Epsilonproteobacteria</taxon>
        <taxon>Campylobacterales</taxon>
        <taxon>Helicobacteraceae</taxon>
        <taxon>Helicobacter</taxon>
    </lineage>
</organism>